<dbReference type="AlphaFoldDB" id="A0A845M7P3"/>
<dbReference type="EMBL" id="WTUX01000016">
    <property type="protein sequence ID" value="MZR13797.1"/>
    <property type="molecule type" value="Genomic_DNA"/>
</dbReference>
<name>A0A845M7P3_9RHOB</name>
<keyword evidence="2" id="KW-1185">Reference proteome</keyword>
<proteinExistence type="predicted"/>
<sequence length="212" mass="23223">MAVSIINQANRDYDLVSDWSFGGGTALMLQIDHRESHDVDLFIRDPQALAYLNPETQGYVLALAPGSYVSDGSASLKIVFDGVGEIDFICCEPTLDGESALWDVRGACVKLETPAEIIAKKVFHRGARLQPRDMFDIAAVARVRGAEYLARPLSGMPDKVELALNVATAYRSQLLRPVLSGLNVKPGFEGLQETAREETVDVLRMAMNLAWP</sequence>
<dbReference type="InterPro" id="IPR014942">
    <property type="entry name" value="AbiEii"/>
</dbReference>
<reference evidence="1 2" key="1">
    <citation type="submission" date="2019-12" db="EMBL/GenBank/DDBJ databases">
        <title>Maritimibacter sp. nov. sp. isolated from sea sand.</title>
        <authorList>
            <person name="Kim J."/>
            <person name="Jeong S.E."/>
            <person name="Jung H.S."/>
            <person name="Jeon C.O."/>
        </authorList>
    </citation>
    <scope>NUCLEOTIDE SEQUENCE [LARGE SCALE GENOMIC DNA]</scope>
    <source>
        <strain evidence="1 2">DP07</strain>
    </source>
</reference>
<gene>
    <name evidence="1" type="ORF">GQE99_12310</name>
</gene>
<dbReference type="Proteomes" id="UP000467322">
    <property type="component" value="Unassembled WGS sequence"/>
</dbReference>
<evidence type="ECO:0008006" key="3">
    <source>
        <dbReference type="Google" id="ProtNLM"/>
    </source>
</evidence>
<organism evidence="1 2">
    <name type="scientific">Maritimibacter harenae</name>
    <dbReference type="NCBI Taxonomy" id="2606218"/>
    <lineage>
        <taxon>Bacteria</taxon>
        <taxon>Pseudomonadati</taxon>
        <taxon>Pseudomonadota</taxon>
        <taxon>Alphaproteobacteria</taxon>
        <taxon>Rhodobacterales</taxon>
        <taxon>Roseobacteraceae</taxon>
        <taxon>Maritimibacter</taxon>
    </lineage>
</organism>
<evidence type="ECO:0000313" key="2">
    <source>
        <dbReference type="Proteomes" id="UP000467322"/>
    </source>
</evidence>
<evidence type="ECO:0000313" key="1">
    <source>
        <dbReference type="EMBL" id="MZR13797.1"/>
    </source>
</evidence>
<dbReference type="Pfam" id="PF08843">
    <property type="entry name" value="AbiEii"/>
    <property type="match status" value="1"/>
</dbReference>
<accession>A0A845M7P3</accession>
<protein>
    <recommendedName>
        <fullName evidence="3">Nucleotidyl transferase AbiEii toxin, Type IV TA system</fullName>
    </recommendedName>
</protein>
<comment type="caution">
    <text evidence="1">The sequence shown here is derived from an EMBL/GenBank/DDBJ whole genome shotgun (WGS) entry which is preliminary data.</text>
</comment>